<evidence type="ECO:0000313" key="2">
    <source>
        <dbReference type="EMBL" id="RMJ03120.1"/>
    </source>
</evidence>
<dbReference type="GO" id="GO:0071111">
    <property type="term" value="F:cyclic-guanylate-specific phosphodiesterase activity"/>
    <property type="evidence" value="ECO:0007669"/>
    <property type="project" value="UniProtKB-EC"/>
</dbReference>
<dbReference type="Pfam" id="PF11871">
    <property type="entry name" value="DUF3391"/>
    <property type="match status" value="1"/>
</dbReference>
<name>A0A3M2RCV1_9GAMM</name>
<feature type="domain" description="HD-GYP" evidence="1">
    <location>
        <begin position="138"/>
        <end position="336"/>
    </location>
</feature>
<keyword evidence="2" id="KW-0378">Hydrolase</keyword>
<dbReference type="EC" id="3.1.4.52" evidence="2"/>
<dbReference type="EMBL" id="QMDL01000003">
    <property type="protein sequence ID" value="RMJ03120.1"/>
    <property type="molecule type" value="Genomic_DNA"/>
</dbReference>
<dbReference type="CDD" id="cd00077">
    <property type="entry name" value="HDc"/>
    <property type="match status" value="1"/>
</dbReference>
<comment type="caution">
    <text evidence="2">The sequence shown here is derived from an EMBL/GenBank/DDBJ whole genome shotgun (WGS) entry which is preliminary data.</text>
</comment>
<dbReference type="Proteomes" id="UP000265903">
    <property type="component" value="Unassembled WGS sequence"/>
</dbReference>
<dbReference type="AlphaFoldDB" id="A0A3M2RCV1"/>
<dbReference type="Pfam" id="PF13487">
    <property type="entry name" value="HD_5"/>
    <property type="match status" value="1"/>
</dbReference>
<organism evidence="2 3">
    <name type="scientific">Marinobacter litoralis</name>
    <dbReference type="NCBI Taxonomy" id="187981"/>
    <lineage>
        <taxon>Bacteria</taxon>
        <taxon>Pseudomonadati</taxon>
        <taxon>Pseudomonadota</taxon>
        <taxon>Gammaproteobacteria</taxon>
        <taxon>Pseudomonadales</taxon>
        <taxon>Marinobacteraceae</taxon>
        <taxon>Marinobacter</taxon>
    </lineage>
</organism>
<evidence type="ECO:0000313" key="3">
    <source>
        <dbReference type="Proteomes" id="UP000265903"/>
    </source>
</evidence>
<protein>
    <submittedName>
        <fullName evidence="2">Cyclic di-GMP phosphodiesterase response regulator RpfG</fullName>
        <ecNumber evidence="2">3.1.4.52</ecNumber>
    </submittedName>
</protein>
<accession>A0A3M2RCV1</accession>
<sequence length="403" mass="44514">MIKRIPITALQVGMYITDLNNDWIPHNTQRKRGVIRNEATIEKIRAMGVQFVYIDAEKGLDTQDYETASEVDARNEEALQNAGEHKPGVSAKVSLEQEMETAQGIHTQAQGLVDSFMANVKIGAAVDIAPIHQLADDLQSSVIRNPNALGCLGRIRDKDNYLLEHSVNLSVLMTLFGQYRKLSADVLHQTVVGALLHDLGKILTPDNILHKAGKLTAEEFEVMKLHARQSRDILLATKGIGELTVITAAQHHERIDGTGYPEGLKGEEISIYGRMAAIADVYDAITADRVYHKGMTPTQGLKKLLEWSGSHLDAALVQDFIHCVGLYPVGSLVLLESGRLGVVTETNEDDLRLPVVRVMYHTKFRAPITITDVDLAKPGNQDRIQRAVDPGLYKIDVGKFLSY</sequence>
<gene>
    <name evidence="2" type="primary">rpfG_3</name>
    <name evidence="2" type="ORF">DOQ08_02585</name>
</gene>
<dbReference type="PANTHER" id="PTHR43155">
    <property type="entry name" value="CYCLIC DI-GMP PHOSPHODIESTERASE PA4108-RELATED"/>
    <property type="match status" value="1"/>
</dbReference>
<reference evidence="2 3" key="1">
    <citation type="submission" date="2018-08" db="EMBL/GenBank/DDBJ databases">
        <title>Whole Genome Sequence of the Moderate Halophilic Marine Bacterium Marinobacter litoralis Sw-45.</title>
        <authorList>
            <person name="Musa H."/>
        </authorList>
    </citation>
    <scope>NUCLEOTIDE SEQUENCE [LARGE SCALE GENOMIC DNA]</scope>
    <source>
        <strain evidence="2 3">Sw-45</strain>
    </source>
</reference>
<proteinExistence type="predicted"/>
<dbReference type="InterPro" id="IPR037522">
    <property type="entry name" value="HD_GYP_dom"/>
</dbReference>
<dbReference type="InterPro" id="IPR021812">
    <property type="entry name" value="DUF3391"/>
</dbReference>
<dbReference type="InterPro" id="IPR003607">
    <property type="entry name" value="HD/PDEase_dom"/>
</dbReference>
<dbReference type="SMART" id="SM00471">
    <property type="entry name" value="HDc"/>
    <property type="match status" value="1"/>
</dbReference>
<dbReference type="SUPFAM" id="SSF109604">
    <property type="entry name" value="HD-domain/PDEase-like"/>
    <property type="match status" value="1"/>
</dbReference>
<dbReference type="Gene3D" id="1.10.3210.10">
    <property type="entry name" value="Hypothetical protein af1432"/>
    <property type="match status" value="1"/>
</dbReference>
<keyword evidence="3" id="KW-1185">Reference proteome</keyword>
<dbReference type="PROSITE" id="PS51832">
    <property type="entry name" value="HD_GYP"/>
    <property type="match status" value="1"/>
</dbReference>
<evidence type="ECO:0000259" key="1">
    <source>
        <dbReference type="PROSITE" id="PS51832"/>
    </source>
</evidence>
<dbReference type="RefSeq" id="WP_114335351.1">
    <property type="nucleotide sequence ID" value="NZ_QMDL01000003.1"/>
</dbReference>
<dbReference type="PANTHER" id="PTHR43155:SF2">
    <property type="entry name" value="CYCLIC DI-GMP PHOSPHODIESTERASE PA4108"/>
    <property type="match status" value="1"/>
</dbReference>
<dbReference type="OrthoDB" id="9764808at2"/>